<dbReference type="Proteomes" id="UP000326837">
    <property type="component" value="Chromosome"/>
</dbReference>
<evidence type="ECO:0000313" key="1">
    <source>
        <dbReference type="EMBL" id="BBO34441.1"/>
    </source>
</evidence>
<dbReference type="KEGG" id="lpav:PLANPX_4053"/>
<dbReference type="AlphaFoldDB" id="A0A5K7XHK9"/>
<gene>
    <name evidence="1" type="ORF">PLANPX_4053</name>
</gene>
<protein>
    <submittedName>
        <fullName evidence="1">Uncharacterized protein</fullName>
    </submittedName>
</protein>
<proteinExistence type="predicted"/>
<keyword evidence="2" id="KW-1185">Reference proteome</keyword>
<name>A0A5K7XHK9_9BACT</name>
<sequence length="107" mass="12072">MAVSHPPTQCVSRTGNLLDSDLEHWREWPKICWSINKSPSDEYFGVPRGRVLYDTGEGRGVIYHGSATSPVRLNDVAEAFQLNAWVAATDLHYEMGDIVDEMFDDDD</sequence>
<organism evidence="1 2">
    <name type="scientific">Lacipirellula parvula</name>
    <dbReference type="NCBI Taxonomy" id="2650471"/>
    <lineage>
        <taxon>Bacteria</taxon>
        <taxon>Pseudomonadati</taxon>
        <taxon>Planctomycetota</taxon>
        <taxon>Planctomycetia</taxon>
        <taxon>Pirellulales</taxon>
        <taxon>Lacipirellulaceae</taxon>
        <taxon>Lacipirellula</taxon>
    </lineage>
</organism>
<dbReference type="EMBL" id="AP021861">
    <property type="protein sequence ID" value="BBO34441.1"/>
    <property type="molecule type" value="Genomic_DNA"/>
</dbReference>
<evidence type="ECO:0000313" key="2">
    <source>
        <dbReference type="Proteomes" id="UP000326837"/>
    </source>
</evidence>
<reference evidence="2" key="1">
    <citation type="submission" date="2019-10" db="EMBL/GenBank/DDBJ databases">
        <title>Lacipirellula parvula gen. nov., sp. nov., representing a lineage of planctomycetes widespread in freshwater anoxic habitats, and description of the family Lacipirellulaceae.</title>
        <authorList>
            <person name="Dedysh S.N."/>
            <person name="Kulichevskaya I.S."/>
            <person name="Beletsky A.V."/>
            <person name="Rakitin A.L."/>
            <person name="Mardanov A.V."/>
            <person name="Ivanova A.A."/>
            <person name="Saltykova V.X."/>
            <person name="Rijpstra W.I.C."/>
            <person name="Sinninghe Damste J.S."/>
            <person name="Ravin N.V."/>
        </authorList>
    </citation>
    <scope>NUCLEOTIDE SEQUENCE [LARGE SCALE GENOMIC DNA]</scope>
    <source>
        <strain evidence="2">PX69</strain>
    </source>
</reference>
<accession>A0A5K7XHK9</accession>